<accession>A0A6J6Q250</accession>
<feature type="transmembrane region" description="Helical" evidence="1">
    <location>
        <begin position="57"/>
        <end position="76"/>
    </location>
</feature>
<dbReference type="AlphaFoldDB" id="A0A6J6Q250"/>
<feature type="transmembrane region" description="Helical" evidence="1">
    <location>
        <begin position="12"/>
        <end position="45"/>
    </location>
</feature>
<name>A0A6J6Q250_9ZZZZ</name>
<evidence type="ECO:0000313" key="2">
    <source>
        <dbReference type="EMBL" id="CAB4703155.1"/>
    </source>
</evidence>
<sequence>MSDSSPASENVPFLLGIVALAGGLVQIVYKPFLIGTAALAVALLATFMSKSKKNRKLLLVTMFVITIGFVVGASIASTMDNPIY</sequence>
<gene>
    <name evidence="2" type="ORF">UFOPK2399_01488</name>
</gene>
<proteinExistence type="predicted"/>
<keyword evidence="1" id="KW-0472">Membrane</keyword>
<keyword evidence="1" id="KW-1133">Transmembrane helix</keyword>
<protein>
    <submittedName>
        <fullName evidence="2">Unannotated protein</fullName>
    </submittedName>
</protein>
<reference evidence="2" key="1">
    <citation type="submission" date="2020-05" db="EMBL/GenBank/DDBJ databases">
        <authorList>
            <person name="Chiriac C."/>
            <person name="Salcher M."/>
            <person name="Ghai R."/>
            <person name="Kavagutti S V."/>
        </authorList>
    </citation>
    <scope>NUCLEOTIDE SEQUENCE</scope>
</reference>
<evidence type="ECO:0000256" key="1">
    <source>
        <dbReference type="SAM" id="Phobius"/>
    </source>
</evidence>
<dbReference type="EMBL" id="CAEZXP010000005">
    <property type="protein sequence ID" value="CAB4703155.1"/>
    <property type="molecule type" value="Genomic_DNA"/>
</dbReference>
<keyword evidence="1" id="KW-0812">Transmembrane</keyword>
<organism evidence="2">
    <name type="scientific">freshwater metagenome</name>
    <dbReference type="NCBI Taxonomy" id="449393"/>
    <lineage>
        <taxon>unclassified sequences</taxon>
        <taxon>metagenomes</taxon>
        <taxon>ecological metagenomes</taxon>
    </lineage>
</organism>